<organism evidence="2 3">
    <name type="scientific">Anaerocolumna chitinilytica</name>
    <dbReference type="NCBI Taxonomy" id="1727145"/>
    <lineage>
        <taxon>Bacteria</taxon>
        <taxon>Bacillati</taxon>
        <taxon>Bacillota</taxon>
        <taxon>Clostridia</taxon>
        <taxon>Lachnospirales</taxon>
        <taxon>Lachnospiraceae</taxon>
        <taxon>Anaerocolumna</taxon>
    </lineage>
</organism>
<protein>
    <submittedName>
        <fullName evidence="2">Uncharacterized protein</fullName>
    </submittedName>
</protein>
<evidence type="ECO:0000313" key="2">
    <source>
        <dbReference type="EMBL" id="BCK01793.1"/>
    </source>
</evidence>
<gene>
    <name evidence="2" type="ORF">bsdcttw_48330</name>
</gene>
<reference evidence="2 3" key="2">
    <citation type="submission" date="2020-08" db="EMBL/GenBank/DDBJ databases">
        <authorList>
            <person name="Ueki A."/>
            <person name="Tonouchi A."/>
        </authorList>
    </citation>
    <scope>NUCLEOTIDE SEQUENCE [LARGE SCALE GENOMIC DNA]</scope>
    <source>
        <strain evidence="2 3">CTTW</strain>
    </source>
</reference>
<sequence length="195" mass="21292">MNVKGITAATYIPSVRSTEKAPSKSTSSFADVYESSAKASGDSYSSTDSTKTKEPNTAVIKALKEDLQKRSDQLRDLVQKMMLSQGKTFDAAGMWNFLQSKEYSVDEETAKQAQADIAEDGYWGVEQTSDRLVSFAKALSGSDPEKADSLIEAVKTGFEQATKVWGGELPDICKKTLDATLEKLNNWKNPPAESK</sequence>
<keyword evidence="3" id="KW-1185">Reference proteome</keyword>
<proteinExistence type="predicted"/>
<feature type="region of interest" description="Disordered" evidence="1">
    <location>
        <begin position="1"/>
        <end position="57"/>
    </location>
</feature>
<name>A0A7M3SB25_9FIRM</name>
<dbReference type="Proteomes" id="UP000515703">
    <property type="component" value="Chromosome"/>
</dbReference>
<dbReference type="AlphaFoldDB" id="A0A7M3SB25"/>
<reference evidence="2 3" key="1">
    <citation type="submission" date="2020-08" db="EMBL/GenBank/DDBJ databases">
        <title>Draft genome sequencing of an Anaerocolumna strain isolated from anoxic soil subjected to BSD treatment.</title>
        <authorList>
            <person name="Uek A."/>
            <person name="Tonouchi A."/>
        </authorList>
    </citation>
    <scope>NUCLEOTIDE SEQUENCE [LARGE SCALE GENOMIC DNA]</scope>
    <source>
        <strain evidence="2 3">CTTW</strain>
    </source>
</reference>
<dbReference type="EMBL" id="AP023368">
    <property type="protein sequence ID" value="BCK01793.1"/>
    <property type="molecule type" value="Genomic_DNA"/>
</dbReference>
<dbReference type="RefSeq" id="WP_185257324.1">
    <property type="nucleotide sequence ID" value="NZ_AP023368.1"/>
</dbReference>
<evidence type="ECO:0000313" key="3">
    <source>
        <dbReference type="Proteomes" id="UP000515703"/>
    </source>
</evidence>
<feature type="compositionally biased region" description="Low complexity" evidence="1">
    <location>
        <begin position="35"/>
        <end position="49"/>
    </location>
</feature>
<dbReference type="KEGG" id="acht:bsdcttw_48330"/>
<accession>A0A7M3SB25</accession>
<evidence type="ECO:0000256" key="1">
    <source>
        <dbReference type="SAM" id="MobiDB-lite"/>
    </source>
</evidence>